<proteinExistence type="predicted"/>
<dbReference type="InterPro" id="IPR050833">
    <property type="entry name" value="Poly_Biosynth_Transport"/>
</dbReference>
<accession>A0A0C5VYJ2</accession>
<evidence type="ECO:0000256" key="4">
    <source>
        <dbReference type="ARBA" id="ARBA00022989"/>
    </source>
</evidence>
<evidence type="ECO:0000256" key="1">
    <source>
        <dbReference type="ARBA" id="ARBA00004651"/>
    </source>
</evidence>
<dbReference type="HOGENOM" id="CLU_037830_1_0_6"/>
<dbReference type="STRING" id="1445510.YC6258_03433"/>
<organism evidence="7 8">
    <name type="scientific">Gynuella sunshinyii YC6258</name>
    <dbReference type="NCBI Taxonomy" id="1445510"/>
    <lineage>
        <taxon>Bacteria</taxon>
        <taxon>Pseudomonadati</taxon>
        <taxon>Pseudomonadota</taxon>
        <taxon>Gammaproteobacteria</taxon>
        <taxon>Oceanospirillales</taxon>
        <taxon>Saccharospirillaceae</taxon>
        <taxon>Gynuella</taxon>
    </lineage>
</organism>
<feature type="transmembrane region" description="Helical" evidence="6">
    <location>
        <begin position="56"/>
        <end position="75"/>
    </location>
</feature>
<gene>
    <name evidence="7" type="ORF">YC6258_03433</name>
</gene>
<keyword evidence="3 6" id="KW-0812">Transmembrane</keyword>
<keyword evidence="5 6" id="KW-0472">Membrane</keyword>
<keyword evidence="2" id="KW-1003">Cell membrane</keyword>
<dbReference type="KEGG" id="gsn:YC6258_03433"/>
<evidence type="ECO:0000256" key="6">
    <source>
        <dbReference type="SAM" id="Phobius"/>
    </source>
</evidence>
<evidence type="ECO:0000256" key="3">
    <source>
        <dbReference type="ARBA" id="ARBA00022692"/>
    </source>
</evidence>
<feature type="transmembrane region" description="Helical" evidence="6">
    <location>
        <begin position="274"/>
        <end position="297"/>
    </location>
</feature>
<dbReference type="PANTHER" id="PTHR30250:SF28">
    <property type="entry name" value="POLYSACCHARIDE BIOSYNTHESIS PROTEIN"/>
    <property type="match status" value="1"/>
</dbReference>
<dbReference type="PANTHER" id="PTHR30250">
    <property type="entry name" value="PST FAMILY PREDICTED COLANIC ACID TRANSPORTER"/>
    <property type="match status" value="1"/>
</dbReference>
<dbReference type="EMBL" id="CP007142">
    <property type="protein sequence ID" value="AJQ95469.1"/>
    <property type="molecule type" value="Genomic_DNA"/>
</dbReference>
<dbReference type="Proteomes" id="UP000032266">
    <property type="component" value="Chromosome"/>
</dbReference>
<feature type="transmembrane region" description="Helical" evidence="6">
    <location>
        <begin position="339"/>
        <end position="361"/>
    </location>
</feature>
<comment type="subcellular location">
    <subcellularLocation>
        <location evidence="1">Cell membrane</location>
        <topology evidence="1">Multi-pass membrane protein</topology>
    </subcellularLocation>
</comment>
<sequence>MAFSPVITRLYGPEAFGMLGTFMAILTIVMPVAALAYPIAIVLPESDADAKGLARFSAGLAFAIAIVTALVLLAAGGSIAQILSLEAIGPFLMFIPIAMLFSAFQQILTQWLIRKKQFKITARVAVIQALVINFMKTGVGFLYPVGGALIVLATLGQMLLALLLLVGMRGRDTALPREDESTATIRELAKRHRDFPLFRAPQNAINAFSQSLPVLMLASLFGPSSAGFYSLGRTVMGVPLNLIAKSVGDVFYPRVTEAVNNKENVFRPILKTTLALAAIGIVPFTIVIALGPFLFSLVFGSEWAAAGEYARWLALWMFFGFINKPSVAAMPALGMQSWLLVYELFSTGLKVAALALGFYYFNDDLTAIALMCASGVVAYLALILKVLVRAYSGDFNG</sequence>
<keyword evidence="8" id="KW-1185">Reference proteome</keyword>
<feature type="transmembrane region" description="Helical" evidence="6">
    <location>
        <begin position="20"/>
        <end position="44"/>
    </location>
</feature>
<evidence type="ECO:0000313" key="8">
    <source>
        <dbReference type="Proteomes" id="UP000032266"/>
    </source>
</evidence>
<reference evidence="7 8" key="1">
    <citation type="submission" date="2014-01" db="EMBL/GenBank/DDBJ databases">
        <title>Full genme sequencing of cellulolytic bacterium Gynuella sunshinyii YC6258T gen. nov., sp. nov.</title>
        <authorList>
            <person name="Khan H."/>
            <person name="Chung E.J."/>
            <person name="Chung Y.R."/>
        </authorList>
    </citation>
    <scope>NUCLEOTIDE SEQUENCE [LARGE SCALE GENOMIC DNA]</scope>
    <source>
        <strain evidence="7 8">YC6258</strain>
    </source>
</reference>
<evidence type="ECO:0000256" key="5">
    <source>
        <dbReference type="ARBA" id="ARBA00023136"/>
    </source>
</evidence>
<name>A0A0C5VYJ2_9GAMM</name>
<dbReference type="AlphaFoldDB" id="A0A0C5VYJ2"/>
<dbReference type="GO" id="GO:0005886">
    <property type="term" value="C:plasma membrane"/>
    <property type="evidence" value="ECO:0007669"/>
    <property type="project" value="UniProtKB-SubCell"/>
</dbReference>
<feature type="transmembrane region" description="Helical" evidence="6">
    <location>
        <begin position="309"/>
        <end position="327"/>
    </location>
</feature>
<protein>
    <submittedName>
        <fullName evidence="7">Membrane protein involved in the export of O-antigen and teichoic acid</fullName>
    </submittedName>
</protein>
<feature type="transmembrane region" description="Helical" evidence="6">
    <location>
        <begin position="367"/>
        <end position="388"/>
    </location>
</feature>
<dbReference type="Pfam" id="PF13440">
    <property type="entry name" value="Polysacc_synt_3"/>
    <property type="match status" value="1"/>
</dbReference>
<keyword evidence="4 6" id="KW-1133">Transmembrane helix</keyword>
<feature type="transmembrane region" description="Helical" evidence="6">
    <location>
        <begin position="87"/>
        <end position="108"/>
    </location>
</feature>
<feature type="transmembrane region" description="Helical" evidence="6">
    <location>
        <begin position="149"/>
        <end position="168"/>
    </location>
</feature>
<dbReference type="PATRIC" id="fig|1445510.3.peg.3393"/>
<evidence type="ECO:0000313" key="7">
    <source>
        <dbReference type="EMBL" id="AJQ95469.1"/>
    </source>
</evidence>
<evidence type="ECO:0000256" key="2">
    <source>
        <dbReference type="ARBA" id="ARBA00022475"/>
    </source>
</evidence>